<name>A0A830GTN9_9CREN</name>
<dbReference type="EMBL" id="BMNL01000001">
    <property type="protein sequence ID" value="GGP19192.1"/>
    <property type="molecule type" value="Genomic_DNA"/>
</dbReference>
<protein>
    <submittedName>
        <fullName evidence="2">rRNA maturation protein</fullName>
    </submittedName>
</protein>
<dbReference type="InterPro" id="IPR007109">
    <property type="entry name" value="Brix"/>
</dbReference>
<reference evidence="2" key="2">
    <citation type="submission" date="2020-09" db="EMBL/GenBank/DDBJ databases">
        <authorList>
            <person name="Sun Q."/>
            <person name="Ohkuma M."/>
        </authorList>
    </citation>
    <scope>NUCLEOTIDE SEQUENCE</scope>
    <source>
        <strain evidence="2">JCM 10088</strain>
    </source>
</reference>
<dbReference type="SMART" id="SM00879">
    <property type="entry name" value="Brix"/>
    <property type="match status" value="1"/>
</dbReference>
<comment type="caution">
    <text evidence="2">The sequence shown here is derived from an EMBL/GenBank/DDBJ whole genome shotgun (WGS) entry which is preliminary data.</text>
</comment>
<reference evidence="2" key="1">
    <citation type="journal article" date="2014" name="Int. J. Syst. Evol. Microbiol.">
        <title>Complete genome sequence of Corynebacterium casei LMG S-19264T (=DSM 44701T), isolated from a smear-ripened cheese.</title>
        <authorList>
            <consortium name="US DOE Joint Genome Institute (JGI-PGF)"/>
            <person name="Walter F."/>
            <person name="Albersmeier A."/>
            <person name="Kalinowski J."/>
            <person name="Ruckert C."/>
        </authorList>
    </citation>
    <scope>NUCLEOTIDE SEQUENCE</scope>
    <source>
        <strain evidence="2">JCM 10088</strain>
    </source>
</reference>
<accession>A0A830GTN9</accession>
<dbReference type="AlphaFoldDB" id="A0A830GTN9"/>
<dbReference type="GO" id="GO:0019843">
    <property type="term" value="F:rRNA binding"/>
    <property type="evidence" value="ECO:0007669"/>
    <property type="project" value="InterPro"/>
</dbReference>
<gene>
    <name evidence="2" type="ORF">GCM10007981_01880</name>
</gene>
<keyword evidence="3" id="KW-1185">Reference proteome</keyword>
<proteinExistence type="predicted"/>
<dbReference type="Gene3D" id="3.40.50.10480">
    <property type="entry name" value="Probable brix-domain ribosomal biogenesis protein"/>
    <property type="match status" value="1"/>
</dbReference>
<dbReference type="GO" id="GO:0006364">
    <property type="term" value="P:rRNA processing"/>
    <property type="evidence" value="ECO:0007669"/>
    <property type="project" value="InterPro"/>
</dbReference>
<organism evidence="2 3">
    <name type="scientific">Thermocladium modestius</name>
    <dbReference type="NCBI Taxonomy" id="62609"/>
    <lineage>
        <taxon>Archaea</taxon>
        <taxon>Thermoproteota</taxon>
        <taxon>Thermoprotei</taxon>
        <taxon>Thermoproteales</taxon>
        <taxon>Thermoproteaceae</taxon>
        <taxon>Thermocladium</taxon>
    </lineage>
</organism>
<dbReference type="SUPFAM" id="SSF52954">
    <property type="entry name" value="Class II aaRS ABD-related"/>
    <property type="match status" value="1"/>
</dbReference>
<dbReference type="PROSITE" id="PS50833">
    <property type="entry name" value="BRIX"/>
    <property type="match status" value="1"/>
</dbReference>
<feature type="domain" description="Brix" evidence="1">
    <location>
        <begin position="1"/>
        <end position="171"/>
    </location>
</feature>
<evidence type="ECO:0000259" key="1">
    <source>
        <dbReference type="PROSITE" id="PS50833"/>
    </source>
</evidence>
<evidence type="ECO:0000313" key="3">
    <source>
        <dbReference type="Proteomes" id="UP000610960"/>
    </source>
</evidence>
<sequence length="171" mass="18659">MMILITTSRNPSQRTRHFINELIKCIPGSAKLNRGKTPLRLLLGRSVDDTVIQVVERSGNPAAINVYRRGKLEIGMELRGVKLLQDMHVVRHRPASSLVMVGTAWVADALSQALGVQLYPSVDPGELRGVSDAIAVMMRTEYGWRLEFLDGLDLGPCGPAISISGVEAVTL</sequence>
<dbReference type="Proteomes" id="UP000610960">
    <property type="component" value="Unassembled WGS sequence"/>
</dbReference>
<evidence type="ECO:0000313" key="2">
    <source>
        <dbReference type="EMBL" id="GGP19192.1"/>
    </source>
</evidence>